<dbReference type="AlphaFoldDB" id="A0A0B6Y168"/>
<organism evidence="2">
    <name type="scientific">Arion vulgaris</name>
    <dbReference type="NCBI Taxonomy" id="1028688"/>
    <lineage>
        <taxon>Eukaryota</taxon>
        <taxon>Metazoa</taxon>
        <taxon>Spiralia</taxon>
        <taxon>Lophotrochozoa</taxon>
        <taxon>Mollusca</taxon>
        <taxon>Gastropoda</taxon>
        <taxon>Heterobranchia</taxon>
        <taxon>Euthyneura</taxon>
        <taxon>Panpulmonata</taxon>
        <taxon>Eupulmonata</taxon>
        <taxon>Stylommatophora</taxon>
        <taxon>Helicina</taxon>
        <taxon>Arionoidea</taxon>
        <taxon>Arionidae</taxon>
        <taxon>Arion</taxon>
    </lineage>
</organism>
<feature type="compositionally biased region" description="Polar residues" evidence="1">
    <location>
        <begin position="9"/>
        <end position="22"/>
    </location>
</feature>
<reference evidence="2" key="1">
    <citation type="submission" date="2014-12" db="EMBL/GenBank/DDBJ databases">
        <title>Insight into the proteome of Arion vulgaris.</title>
        <authorList>
            <person name="Aradska J."/>
            <person name="Bulat T."/>
            <person name="Smidak R."/>
            <person name="Sarate P."/>
            <person name="Gangsoo J."/>
            <person name="Sialana F."/>
            <person name="Bilban M."/>
            <person name="Lubec G."/>
        </authorList>
    </citation>
    <scope>NUCLEOTIDE SEQUENCE</scope>
    <source>
        <tissue evidence="2">Skin</tissue>
    </source>
</reference>
<dbReference type="EMBL" id="HACG01002691">
    <property type="protein sequence ID" value="CEK49556.1"/>
    <property type="molecule type" value="Transcribed_RNA"/>
</dbReference>
<proteinExistence type="predicted"/>
<sequence>QECKEISDARQTGSENQFSSSFKPPVPVWLSQLKQSKSSFSAANLVAHHNLLDEDLDDLLNTDL</sequence>
<protein>
    <submittedName>
        <fullName evidence="2">Uncharacterized protein</fullName>
    </submittedName>
</protein>
<feature type="region of interest" description="Disordered" evidence="1">
    <location>
        <begin position="1"/>
        <end position="23"/>
    </location>
</feature>
<name>A0A0B6Y168_9EUPU</name>
<accession>A0A0B6Y168</accession>
<evidence type="ECO:0000313" key="2">
    <source>
        <dbReference type="EMBL" id="CEK49556.1"/>
    </source>
</evidence>
<feature type="non-terminal residue" evidence="2">
    <location>
        <position position="1"/>
    </location>
</feature>
<gene>
    <name evidence="2" type="primary">ORF8148</name>
</gene>
<evidence type="ECO:0000256" key="1">
    <source>
        <dbReference type="SAM" id="MobiDB-lite"/>
    </source>
</evidence>